<feature type="compositionally biased region" description="Basic and acidic residues" evidence="1">
    <location>
        <begin position="69"/>
        <end position="103"/>
    </location>
</feature>
<feature type="region of interest" description="Disordered" evidence="1">
    <location>
        <begin position="1"/>
        <end position="28"/>
    </location>
</feature>
<evidence type="ECO:0000256" key="1">
    <source>
        <dbReference type="SAM" id="MobiDB-lite"/>
    </source>
</evidence>
<protein>
    <submittedName>
        <fullName evidence="2">Uncharacterized protein</fullName>
    </submittedName>
</protein>
<organism evidence="2 3">
    <name type="scientific">Lasius niger</name>
    <name type="common">Black garden ant</name>
    <dbReference type="NCBI Taxonomy" id="67767"/>
    <lineage>
        <taxon>Eukaryota</taxon>
        <taxon>Metazoa</taxon>
        <taxon>Ecdysozoa</taxon>
        <taxon>Arthropoda</taxon>
        <taxon>Hexapoda</taxon>
        <taxon>Insecta</taxon>
        <taxon>Pterygota</taxon>
        <taxon>Neoptera</taxon>
        <taxon>Endopterygota</taxon>
        <taxon>Hymenoptera</taxon>
        <taxon>Apocrita</taxon>
        <taxon>Aculeata</taxon>
        <taxon>Formicoidea</taxon>
        <taxon>Formicidae</taxon>
        <taxon>Formicinae</taxon>
        <taxon>Lasius</taxon>
        <taxon>Lasius</taxon>
    </lineage>
</organism>
<comment type="caution">
    <text evidence="2">The sequence shown here is derived from an EMBL/GenBank/DDBJ whole genome shotgun (WGS) entry which is preliminary data.</text>
</comment>
<feature type="region of interest" description="Disordered" evidence="1">
    <location>
        <begin position="65"/>
        <end position="111"/>
    </location>
</feature>
<gene>
    <name evidence="2" type="ORF">RF55_9414</name>
</gene>
<keyword evidence="3" id="KW-1185">Reference proteome</keyword>
<evidence type="ECO:0000313" key="2">
    <source>
        <dbReference type="EMBL" id="KMQ90792.1"/>
    </source>
</evidence>
<dbReference type="AlphaFoldDB" id="A0A0J7KKH9"/>
<dbReference type="EMBL" id="LBMM01006225">
    <property type="protein sequence ID" value="KMQ90792.1"/>
    <property type="molecule type" value="Genomic_DNA"/>
</dbReference>
<sequence length="111" mass="13254">MLEERKNGRTKNNLCKDRKEFRKEKEEKTRKIRTKTETWKYTNRKKKKSQYFKTDHEGVETALYGTSSRDGRKEGNRHGGKHSLTELENQIKKKRAKEDEVKKRSLVLLDG</sequence>
<reference evidence="2 3" key="1">
    <citation type="submission" date="2015-04" db="EMBL/GenBank/DDBJ databases">
        <title>Lasius niger genome sequencing.</title>
        <authorList>
            <person name="Konorov E.A."/>
            <person name="Nikitin M.A."/>
            <person name="Kirill M.V."/>
            <person name="Chang P."/>
        </authorList>
    </citation>
    <scope>NUCLEOTIDE SEQUENCE [LARGE SCALE GENOMIC DNA]</scope>
    <source>
        <tissue evidence="2">Whole</tissue>
    </source>
</reference>
<accession>A0A0J7KKH9</accession>
<evidence type="ECO:0000313" key="3">
    <source>
        <dbReference type="Proteomes" id="UP000036403"/>
    </source>
</evidence>
<dbReference type="PaxDb" id="67767-A0A0J7KKH9"/>
<name>A0A0J7KKH9_LASNI</name>
<proteinExistence type="predicted"/>
<dbReference type="Proteomes" id="UP000036403">
    <property type="component" value="Unassembled WGS sequence"/>
</dbReference>
<feature type="compositionally biased region" description="Basic and acidic residues" evidence="1">
    <location>
        <begin position="14"/>
        <end position="28"/>
    </location>
</feature>